<proteinExistence type="predicted"/>
<feature type="transmembrane region" description="Helical" evidence="1">
    <location>
        <begin position="1436"/>
        <end position="1460"/>
    </location>
</feature>
<dbReference type="SUPFAM" id="SSF57184">
    <property type="entry name" value="Growth factor receptor domain"/>
    <property type="match status" value="2"/>
</dbReference>
<dbReference type="EMBL" id="MPUH01000021">
    <property type="protein sequence ID" value="OMJ94770.1"/>
    <property type="molecule type" value="Genomic_DNA"/>
</dbReference>
<feature type="signal peptide" evidence="2">
    <location>
        <begin position="1"/>
        <end position="17"/>
    </location>
</feature>
<organism evidence="4 5">
    <name type="scientific">Stentor coeruleus</name>
    <dbReference type="NCBI Taxonomy" id="5963"/>
    <lineage>
        <taxon>Eukaryota</taxon>
        <taxon>Sar</taxon>
        <taxon>Alveolata</taxon>
        <taxon>Ciliophora</taxon>
        <taxon>Postciliodesmatophora</taxon>
        <taxon>Heterotrichea</taxon>
        <taxon>Heterotrichida</taxon>
        <taxon>Stentoridae</taxon>
        <taxon>Stentor</taxon>
    </lineage>
</organism>
<dbReference type="Pfam" id="PF13385">
    <property type="entry name" value="Laminin_G_3"/>
    <property type="match status" value="1"/>
</dbReference>
<accession>A0A1R2D0M5</accession>
<feature type="transmembrane region" description="Helical" evidence="1">
    <location>
        <begin position="1258"/>
        <end position="1280"/>
    </location>
</feature>
<dbReference type="InterPro" id="IPR013320">
    <property type="entry name" value="ConA-like_dom_sf"/>
</dbReference>
<gene>
    <name evidence="4" type="ORF">SteCoe_1949</name>
</gene>
<dbReference type="InterPro" id="IPR006212">
    <property type="entry name" value="Furin_repeat"/>
</dbReference>
<dbReference type="PROSITE" id="PS00652">
    <property type="entry name" value="TNFR_NGFR_1"/>
    <property type="match status" value="1"/>
</dbReference>
<feature type="transmembrane region" description="Helical" evidence="1">
    <location>
        <begin position="1218"/>
        <end position="1238"/>
    </location>
</feature>
<keyword evidence="1" id="KW-0812">Transmembrane</keyword>
<sequence>MLAVLLAVLSFIGQSANIYCSDSLCTSCIQGILYNKTSCLSLCPSLYSKSEFSISCIPEGNLNLFDMFFYNFTFFSSFQIGPFYPFHLLSFEDGISDGPIPTKERGFYFSENSALVSDRNYMPAPDFTMRIAFLVKNPGTVFRVTKKGLDFVKIEAGDTNLQLSCYLTSQTANQTKILTYPSDKNTWEYFTIYFSQGGDEITIGSHKQTSTTFKNFEFRPQDDGIQFIIGDYGLSFSGFIYRFAVDNSYFPYSFWFYFQPILCDIGKYFDVNSEICNQCLSTQWPLCTRSENNYCFTKTCIECGGFGYKDCIMCNGPSGICLKGKNCISATGNFQCTECSNVLAPRDGLCLENFYNPKNIPVSEEIISIKFTSFDMLYGGVFQSGNSVLSYGPFENPEDDDPYPAYGRGLYFTGTSYLLSSAFLVLNYKNTLSFWIKPENSQILFSKTTYKIYSTGLVSITLSNEEDSFSHYSYCETSEPPNEWTFLAVSLNFISETTILTLTINSKSSTTLSIPGMVFYDNKNTFAWIGSNTEGSGNFYQGFLYTFSLWQSYITDFSYKLNILQDIKSLSIQNCDIDFYYNDYYKKCMSCDDLCNKGCRTWNSCNLCSKLNCFNCLSFDEKCSNVANNNCYDGVYDEDKLTCCYENCLLCFGSKEYECLKCKEGFVMIETLCVENCPIGYFEYMGVCEKILDIAFHVVFNRILGNITDNISMIEISQMNLSSKPLLYKSRGFYFTDSSYLTLSSFTLPLNFTIVFWIKQFSPGILFSKTPLKINTSSSISISPTFTVDSLQLFSSWTLYHIAISYNLKGTLSISQVLLNENLLSTLTYNNYIYQDTFSQATIGSETKSFIGFLWLIQIFSYVYNDNLYSIPICNNILGSDCLWDCNKDEFFNGNQCEKCNKKCNKGCVRNQDCGLCQDPLCEICDSFFSECLKCLENYELRNGICIVCNFDEYYDNITMKCSKCKSPCKTCLNYNICHECITNSTLMSNGICECDKGYYTEKCLRKYFNGDLTLSSNNTIMLIFNESLYKPLDYSDIKLTVNNEKIIFNLTAVSSSSYKITIDFLAEDPYNKFQILFLNTINSTLNSLLLPEVLKLTLFPQTSDLDAAAKDILKIKEFAIAFAQSTMATAFGCSAIFGDLNMFFSFLNSLEIYSYIGLYNIEYDKEVSDFLGSLMISSQLPNVFEKIIDKKYGVELDKKYVNFGYEKNLFIVNSGSGLLVFIILFGSFILVSIAVRLPLFCLKGIFRDIKQKFQYKIFLRFLIQFSLEFTMTSLLSLAYCDLNDSMQIVDLLLSCFVIAIEIYGLILFIYLINKRAKLTNEEEIKIFLLKYGTIFEEFTYNDCTCYFFYIIFIIRRFALVITILFISSKTFQITISMCFTLLIPFYLIITHAYKIYLTNIFTILNEFLIFVYYFAVSLSSTLGTRNDKSLNSAVAIQIIIASIALNLLYNIAMTIRNFIALICDKKKNNKQENNFSKENDGKFEKTEKKMDLIEEDLDNK</sequence>
<evidence type="ECO:0000256" key="1">
    <source>
        <dbReference type="SAM" id="Phobius"/>
    </source>
</evidence>
<evidence type="ECO:0000313" key="4">
    <source>
        <dbReference type="EMBL" id="OMJ94770.1"/>
    </source>
</evidence>
<keyword evidence="5" id="KW-1185">Reference proteome</keyword>
<protein>
    <recommendedName>
        <fullName evidence="3">TNFR-Cys domain-containing protein</fullName>
    </recommendedName>
</protein>
<dbReference type="Gene3D" id="2.10.220.10">
    <property type="entry name" value="Hormone Receptor, Insulin-like Growth Factor Receptor 1, Chain A, domain 2"/>
    <property type="match status" value="1"/>
</dbReference>
<reference evidence="4 5" key="1">
    <citation type="submission" date="2016-11" db="EMBL/GenBank/DDBJ databases">
        <title>The macronuclear genome of Stentor coeruleus: a giant cell with tiny introns.</title>
        <authorList>
            <person name="Slabodnick M."/>
            <person name="Ruby J.G."/>
            <person name="Reiff S.B."/>
            <person name="Swart E.C."/>
            <person name="Gosai S."/>
            <person name="Prabakaran S."/>
            <person name="Witkowska E."/>
            <person name="Larue G.E."/>
            <person name="Fisher S."/>
            <person name="Freeman R.M."/>
            <person name="Gunawardena J."/>
            <person name="Chu W."/>
            <person name="Stover N.A."/>
            <person name="Gregory B.D."/>
            <person name="Nowacki M."/>
            <person name="Derisi J."/>
            <person name="Roy S.W."/>
            <person name="Marshall W.F."/>
            <person name="Sood P."/>
        </authorList>
    </citation>
    <scope>NUCLEOTIDE SEQUENCE [LARGE SCALE GENOMIC DNA]</scope>
    <source>
        <strain evidence="4">WM001</strain>
    </source>
</reference>
<dbReference type="Proteomes" id="UP000187209">
    <property type="component" value="Unassembled WGS sequence"/>
</dbReference>
<dbReference type="SMART" id="SM00261">
    <property type="entry name" value="FU"/>
    <property type="match status" value="3"/>
</dbReference>
<feature type="transmembrane region" description="Helical" evidence="1">
    <location>
        <begin position="1347"/>
        <end position="1366"/>
    </location>
</feature>
<feature type="transmembrane region" description="Helical" evidence="1">
    <location>
        <begin position="1397"/>
        <end position="1416"/>
    </location>
</feature>
<comment type="caution">
    <text evidence="4">The sequence shown here is derived from an EMBL/GenBank/DDBJ whole genome shotgun (WGS) entry which is preliminary data.</text>
</comment>
<dbReference type="InterPro" id="IPR001368">
    <property type="entry name" value="TNFR/NGFR_Cys_rich_reg"/>
</dbReference>
<feature type="chain" id="PRO_5012774284" description="TNFR-Cys domain-containing protein" evidence="2">
    <location>
        <begin position="18"/>
        <end position="1501"/>
    </location>
</feature>
<keyword evidence="2" id="KW-0732">Signal</keyword>
<feature type="transmembrane region" description="Helical" evidence="1">
    <location>
        <begin position="1292"/>
        <end position="1313"/>
    </location>
</feature>
<evidence type="ECO:0000259" key="3">
    <source>
        <dbReference type="PROSITE" id="PS00652"/>
    </source>
</evidence>
<feature type="domain" description="TNFR-Cys" evidence="3">
    <location>
        <begin position="575"/>
        <end position="613"/>
    </location>
</feature>
<keyword evidence="1" id="KW-0472">Membrane</keyword>
<feature type="transmembrane region" description="Helical" evidence="1">
    <location>
        <begin position="1372"/>
        <end position="1390"/>
    </location>
</feature>
<dbReference type="InterPro" id="IPR009030">
    <property type="entry name" value="Growth_fac_rcpt_cys_sf"/>
</dbReference>
<keyword evidence="1" id="KW-1133">Transmembrane helix</keyword>
<dbReference type="SUPFAM" id="SSF49899">
    <property type="entry name" value="Concanavalin A-like lectins/glucanases"/>
    <property type="match status" value="1"/>
</dbReference>
<dbReference type="CDD" id="cd00064">
    <property type="entry name" value="FU"/>
    <property type="match status" value="1"/>
</dbReference>
<evidence type="ECO:0000256" key="2">
    <source>
        <dbReference type="SAM" id="SignalP"/>
    </source>
</evidence>
<name>A0A1R2D0M5_9CILI</name>
<evidence type="ECO:0000313" key="5">
    <source>
        <dbReference type="Proteomes" id="UP000187209"/>
    </source>
</evidence>